<dbReference type="InterPro" id="IPR024733">
    <property type="entry name" value="NAGLU_tim-barrel"/>
</dbReference>
<dbReference type="GO" id="GO:0004561">
    <property type="term" value="F:alpha-N-acetylglucosaminidase activity"/>
    <property type="evidence" value="ECO:0007669"/>
    <property type="project" value="UniProtKB-EC"/>
</dbReference>
<evidence type="ECO:0000256" key="2">
    <source>
        <dbReference type="ARBA" id="ARBA00022801"/>
    </source>
</evidence>
<dbReference type="Gene3D" id="1.20.120.670">
    <property type="entry name" value="N-acetyl-b-d-glucoasminidase"/>
    <property type="match status" value="1"/>
</dbReference>
<dbReference type="Pfam" id="PF05089">
    <property type="entry name" value="NAGLU"/>
    <property type="match status" value="1"/>
</dbReference>
<keyword evidence="3" id="KW-0325">Glycoprotein</keyword>
<comment type="catalytic activity">
    <reaction evidence="5">
        <text>Hydrolysis of terminal non-reducing N-acetyl-D-glucosamine residues in N-acetyl-alpha-D-glucosaminides.</text>
        <dbReference type="EC" id="3.2.1.50"/>
    </reaction>
</comment>
<evidence type="ECO:0000313" key="12">
    <source>
        <dbReference type="EMBL" id="JAS41648.1"/>
    </source>
</evidence>
<protein>
    <recommendedName>
        <fullName evidence="8">Alpha-N-acetylglucosaminidase</fullName>
        <ecNumber evidence="7">3.2.1.50</ecNumber>
    </recommendedName>
</protein>
<dbReference type="InterPro" id="IPR024732">
    <property type="entry name" value="NAGLU_C"/>
</dbReference>
<reference evidence="12" key="1">
    <citation type="submission" date="2015-11" db="EMBL/GenBank/DDBJ databases">
        <title>De novo transcriptome assembly of four potential Pierce s Disease insect vectors from Arizona vineyards.</title>
        <authorList>
            <person name="Tassone E.E."/>
        </authorList>
    </citation>
    <scope>NUCLEOTIDE SEQUENCE</scope>
</reference>
<dbReference type="FunFam" id="3.20.20.80:FF:000107">
    <property type="entry name" value="Alpha-N-acetylglucosaminidase family"/>
    <property type="match status" value="1"/>
</dbReference>
<feature type="domain" description="Alpha-N-acetylglucosaminidase tim-barrel" evidence="9">
    <location>
        <begin position="148"/>
        <end position="482"/>
    </location>
</feature>
<dbReference type="InterPro" id="IPR029018">
    <property type="entry name" value="Hex-like_dom2"/>
</dbReference>
<comment type="similarity">
    <text evidence="6">Belongs to the glycosyl hydrolase 89 family.</text>
</comment>
<accession>A0A1B6EUT3</accession>
<evidence type="ECO:0000259" key="11">
    <source>
        <dbReference type="Pfam" id="PF12972"/>
    </source>
</evidence>
<keyword evidence="2" id="KW-0378">Hydrolase</keyword>
<dbReference type="EC" id="3.2.1.50" evidence="7"/>
<dbReference type="InterPro" id="IPR007781">
    <property type="entry name" value="NAGLU"/>
</dbReference>
<dbReference type="AlphaFoldDB" id="A0A1B6EUT3"/>
<dbReference type="Gene3D" id="3.20.20.80">
    <property type="entry name" value="Glycosidases"/>
    <property type="match status" value="1"/>
</dbReference>
<name>A0A1B6EUT3_9HEMI</name>
<dbReference type="EMBL" id="GECZ01028121">
    <property type="protein sequence ID" value="JAS41648.1"/>
    <property type="molecule type" value="Transcribed_RNA"/>
</dbReference>
<evidence type="ECO:0000256" key="5">
    <source>
        <dbReference type="ARBA" id="ARBA00052030"/>
    </source>
</evidence>
<evidence type="ECO:0000256" key="8">
    <source>
        <dbReference type="ARBA" id="ARBA00072202"/>
    </source>
</evidence>
<sequence>MPKHAGTMYTIIFQNYFIYSMVVLSASASELVFQESLSKIRTYSNASTQEEAVKGLIQRVIGDRASEFNVRVNPQIQREGADVFKIYKSENCSVVDIEGSSGVAAAWGFHHYLKYFCNCHISWDDNQLNLSSVLPPVDIQKVANDRFRYYQNVCTTSYSFVWWDWEQWERHIDWMALNGINLALAFNGQEAIWQRVYSRLNMTTGEIDEHFTGPAFFAWGRMGNIRGWGGPLSDKWHDQSLALQRLILDRMRSLGIVPVLPAFAGHVPRAFKRLFPDANLTLASKWNGFEDKYCCPYLLSPQEPMFKKIGSMFLEEMVNEFGTNHIYNCDTFNEMSPSSGDLDFLRNIGESIFHSLTQVDEDAVWMLQGWLFFSQISFWNKERAQALLTSVPKGKMLVLDLMSELQPQYERLDSYFGQPFIWCMLHNFGGTLGMHGTAKRVNENVFRDRIAPNSSMVGIGLTMEGINQNYVIYDLMMEMGWREEPSDLSQWFRNYSTRRYGQDNVHLNNMWQLLKDSVYDYKSILQQHGRYIVVRNPSLRLEPDVWYNVSDVMKAWGQALLAVNSSPSLATVKTFRHDLVDLTRQALQLQIDFMYQQVVKAFLQKDAINLSNSTNTFLEIMADLDTLLASNKWFLLGPWLESAKLRSSSPQEKKQFEYIARNQITLWGPGGEIRDYACKQWAHLMSNYYTPRWEFFFKELMSSVVNKTPFNQRNVSAAIFTEVEQPFTFGTDLYPTFEIGDPVEISSQLHKKWRSLANNYIYSN</sequence>
<feature type="domain" description="Alpha-N-acetylglucosaminidase C-terminal" evidence="11">
    <location>
        <begin position="491"/>
        <end position="752"/>
    </location>
</feature>
<gene>
    <name evidence="12" type="ORF">g.12787</name>
</gene>
<evidence type="ECO:0000256" key="6">
    <source>
        <dbReference type="ARBA" id="ARBA00060996"/>
    </source>
</evidence>
<evidence type="ECO:0000256" key="7">
    <source>
        <dbReference type="ARBA" id="ARBA00066522"/>
    </source>
</evidence>
<evidence type="ECO:0000256" key="1">
    <source>
        <dbReference type="ARBA" id="ARBA00022729"/>
    </source>
</evidence>
<dbReference type="Pfam" id="PF12971">
    <property type="entry name" value="NAGLU_N"/>
    <property type="match status" value="1"/>
</dbReference>
<evidence type="ECO:0000259" key="10">
    <source>
        <dbReference type="Pfam" id="PF12971"/>
    </source>
</evidence>
<keyword evidence="1" id="KW-0732">Signal</keyword>
<proteinExistence type="inferred from homology"/>
<dbReference type="Pfam" id="PF12972">
    <property type="entry name" value="NAGLU_C"/>
    <property type="match status" value="1"/>
</dbReference>
<evidence type="ECO:0000259" key="9">
    <source>
        <dbReference type="Pfam" id="PF05089"/>
    </source>
</evidence>
<evidence type="ECO:0000256" key="3">
    <source>
        <dbReference type="ARBA" id="ARBA00023180"/>
    </source>
</evidence>
<dbReference type="PANTHER" id="PTHR12872">
    <property type="entry name" value="ALPHA-N-ACETYLGLUCOSAMINIDASE"/>
    <property type="match status" value="1"/>
</dbReference>
<dbReference type="InterPro" id="IPR024240">
    <property type="entry name" value="NAGLU_N"/>
</dbReference>
<dbReference type="GO" id="GO:0048731">
    <property type="term" value="P:system development"/>
    <property type="evidence" value="ECO:0007669"/>
    <property type="project" value="UniProtKB-ARBA"/>
</dbReference>
<dbReference type="PANTHER" id="PTHR12872:SF1">
    <property type="entry name" value="ALPHA-N-ACETYLGLUCOSAMINIDASE"/>
    <property type="match status" value="1"/>
</dbReference>
<evidence type="ECO:0000256" key="4">
    <source>
        <dbReference type="ARBA" id="ARBA00023295"/>
    </source>
</evidence>
<dbReference type="Gene3D" id="3.30.379.10">
    <property type="entry name" value="Chitobiase/beta-hexosaminidase domain 2-like"/>
    <property type="match status" value="1"/>
</dbReference>
<feature type="domain" description="Alpha-N-acetylglucosaminidase N-terminal" evidence="10">
    <location>
        <begin position="51"/>
        <end position="135"/>
    </location>
</feature>
<organism evidence="12">
    <name type="scientific">Cuerna arida</name>
    <dbReference type="NCBI Taxonomy" id="1464854"/>
    <lineage>
        <taxon>Eukaryota</taxon>
        <taxon>Metazoa</taxon>
        <taxon>Ecdysozoa</taxon>
        <taxon>Arthropoda</taxon>
        <taxon>Hexapoda</taxon>
        <taxon>Insecta</taxon>
        <taxon>Pterygota</taxon>
        <taxon>Neoptera</taxon>
        <taxon>Paraneoptera</taxon>
        <taxon>Hemiptera</taxon>
        <taxon>Auchenorrhyncha</taxon>
        <taxon>Membracoidea</taxon>
        <taxon>Cicadellidae</taxon>
        <taxon>Cicadellinae</taxon>
        <taxon>Proconiini</taxon>
        <taxon>Cuerna</taxon>
    </lineage>
</organism>
<keyword evidence="4" id="KW-0326">Glycosidase</keyword>